<organism evidence="1 2">
    <name type="scientific">Colletotrichum truncatum</name>
    <name type="common">Anthracnose fungus</name>
    <name type="synonym">Colletotrichum capsici</name>
    <dbReference type="NCBI Taxonomy" id="5467"/>
    <lineage>
        <taxon>Eukaryota</taxon>
        <taxon>Fungi</taxon>
        <taxon>Dikarya</taxon>
        <taxon>Ascomycota</taxon>
        <taxon>Pezizomycotina</taxon>
        <taxon>Sordariomycetes</taxon>
        <taxon>Hypocreomycetidae</taxon>
        <taxon>Glomerellales</taxon>
        <taxon>Glomerellaceae</taxon>
        <taxon>Colletotrichum</taxon>
        <taxon>Colletotrichum truncatum species complex</taxon>
    </lineage>
</organism>
<comment type="caution">
    <text evidence="1">The sequence shown here is derived from an EMBL/GenBank/DDBJ whole genome shotgun (WGS) entry which is preliminary data.</text>
</comment>
<evidence type="ECO:0000313" key="2">
    <source>
        <dbReference type="Proteomes" id="UP000805649"/>
    </source>
</evidence>
<protein>
    <submittedName>
        <fullName evidence="1">Uncharacterized protein</fullName>
    </submittedName>
</protein>
<sequence length="2047" mass="228664">MSTTRTPTFRVQGIPCEYQTRSDVRVLIKNVLSLGPSASVVVHSIPICPVERNSRTATVSFGALPECLSDYSKNQWVFRPGAEDDLSIKKSLVFDTHFSGFTPLQETFDKHYEIDVIAVSGLGGHAFGSFKERQGSFMWLRDALPLDVPNARILIWGYNTHLAESSSFQNLSDLGILLKTDLKGIRDSSQPRSIIFIGHSLGGIVIKEAIIRLKGETGEACSQILDSITGFVFFGVPHQGLAIESLVPLVKNQPNRSLLESLTKNSALLQRLDKEFHSAIAAKSPTIVAYYETETSPTAVEVTTGKWELVGPKQVLVDVSSAKTGSQQHYPINRSHSEMVKYSSEYDEIYKRVRTILQELLEKPQGTSTARDPEAGPKLSLQLSDDSKDCLRSLSFREQEHRYDDIYSAKDTCNWILEDHQYQAWTNGTRGLFWIKGNPGAGKSVLMKFAATRMRQKTSSELVVSFCIHGRGSPLQKTPLGVFRALLNSMLQSFPQYLAQLTETFRDRELRYGSWQEKRWEWTEKELENFMSEVLTKGTKNQPVVIFVDALDEMGEHHAKVLLAYFKTLLGEFEREKAQVKICFSSRHYPIIGDVTVPVIYVEERNDKDIRLVVRERLKEIRAVTKRQQLENEILMKAHGGFQWVTLIVTDILAGNASGKKTETLLKKLRATPEALDELYADILCSVDGSMRYQMTKLFRWVLFAQRPLSTHELREALAVDKDTDCTTITQLRCHDSWIDTSADFEKHVIDLSGGLVEFRTRELWEQYEASGEDWDREAQFVHQSAADYVLEKFIKSVGCGPESPIGAGHFEVSRSCLRYLTLSEILQSTDLSQRKLSATFPLLPYTVRSLFYHAKEVERAGIPQLDLCTLIQWGGQSEVLNEIAKLWRIMDPDNAHAPRGWPFIGATPLHVSIGFGLLSSFIPLLRDGIDFDVKDTEGNTPLLLALRESHEDMALLLLDRSIELQGQDAADDLDIIRTEGHGQRRDYLAHINAKNVDDETPLNVALTVKAGKAIFKLIGLGADLDLFGRQIELVFYAIHHRDRKVLKMLIQKHVKLDGAVFFAVKEVAQNEDHDGLEIVAELLEAGCNTSKCLDFHQERQDEDGDDNEAMAVASRKGGVAVVSLLLSHSVPADSRDELGRTPLLIAVENGHNETVKLLLSTGKVNADVEDDDGRKPLLLAVQHGYEAVVQQLLETERVDVNSKDYYGQTPLLLAVQHGYKAVVQQLLETERVDVNSKDYYSQTPLLLAAQNGYEAVIRLLLKTERVDINSADQDGRTPLLLAAQNGYEAVVRLLLETERIDVNSADQDGRTPLLLAAQNGYEAVVRLLLETERVDINSTDQDGRTPLLLAAQNGYEAVVRLLLKTERVDTNSKDHYGRTPLLLAVQHGYKAVVQQLLETERVDVNSKDYYGQTPLLLAAQNGYEAVVRLLLKTERVDTNSKDHYGRTLLLLAVQQGYEAVVQQLLETERVDVNSADQDGRTPLLLAIQHGHEVVVQLLLNVGKVNADSEDHDRRTVLSWAIQYGYEAVVRLLLNTDNVNSEDNNGRTLLSWAAQYGREAIVKLLLDIDKLDIDLKDQYGRAPLLWAAQYGHESVVKLLLNTDNADSEDNNGRTLLSWAVQYSREAVIKLLLNTGKVDVNSEDKDGRTPLSWAVQYGDEVTVRLLLDTDKVDIDLKDQYGRAPLLWAAQHGSEAVMKLLLNTDNADSEDNNGRTLLSWAAQYGRAAIIELLLNTDNADSEDNNGRTLLSWAAQHGHKAVIRLLLNTGKVDVNSKDKNKQTPLSWAAQHGREAVIMLLLDTGKVDVNSEDYTGRTPLSWAAQSGCEVVIKLLLDTGKVDVNSEDYTGRTPLSWAVQSGREAVIKLLLDTGKVDVNSKDQFGLNPLAWASFKGHKAAVNLLLNAENIDVDAKDQYGLTPLAWAAHQGHYFIVKLLLDTEKVNINGKDHYGRTPLSRASHQGHKAVVEQLCNTAQVDIDAQDQYGLTPLARAAYRGHVAIVKQLLDTGTVKIESKDQFGRTPLFWAIQEGHTKVVELLLHGGISLDVVIE</sequence>
<dbReference type="EMBL" id="VUJX02000004">
    <property type="protein sequence ID" value="KAL0937157.1"/>
    <property type="molecule type" value="Genomic_DNA"/>
</dbReference>
<proteinExistence type="predicted"/>
<keyword evidence="2" id="KW-1185">Reference proteome</keyword>
<accession>A0ACC3YZT1</accession>
<evidence type="ECO:0000313" key="1">
    <source>
        <dbReference type="EMBL" id="KAL0937157.1"/>
    </source>
</evidence>
<name>A0ACC3YZT1_COLTU</name>
<dbReference type="Proteomes" id="UP000805649">
    <property type="component" value="Unassembled WGS sequence"/>
</dbReference>
<reference evidence="1 2" key="1">
    <citation type="journal article" date="2020" name="Phytopathology">
        <title>Genome Sequence Resources of Colletotrichum truncatum, C. plurivorum, C. musicola, and C. sojae: Four Species Pathogenic to Soybean (Glycine max).</title>
        <authorList>
            <person name="Rogerio F."/>
            <person name="Boufleur T.R."/>
            <person name="Ciampi-Guillardi M."/>
            <person name="Sukno S.A."/>
            <person name="Thon M.R."/>
            <person name="Massola Junior N.S."/>
            <person name="Baroncelli R."/>
        </authorList>
    </citation>
    <scope>NUCLEOTIDE SEQUENCE [LARGE SCALE GENOMIC DNA]</scope>
    <source>
        <strain evidence="1 2">CMES1059</strain>
    </source>
</reference>
<gene>
    <name evidence="1" type="ORF">CTRU02_206888</name>
</gene>